<dbReference type="InterPro" id="IPR055775">
    <property type="entry name" value="DUF7351"/>
</dbReference>
<evidence type="ECO:0000259" key="1">
    <source>
        <dbReference type="Pfam" id="PF24038"/>
    </source>
</evidence>
<dbReference type="Gene3D" id="1.10.10.10">
    <property type="entry name" value="Winged helix-like DNA-binding domain superfamily/Winged helix DNA-binding domain"/>
    <property type="match status" value="1"/>
</dbReference>
<organism evidence="3 4">
    <name type="scientific">Haloterrigena salina JCM 13891</name>
    <dbReference type="NCBI Taxonomy" id="1227488"/>
    <lineage>
        <taxon>Archaea</taxon>
        <taxon>Methanobacteriati</taxon>
        <taxon>Methanobacteriota</taxon>
        <taxon>Stenosarchaea group</taxon>
        <taxon>Halobacteria</taxon>
        <taxon>Halobacteriales</taxon>
        <taxon>Natrialbaceae</taxon>
        <taxon>Haloterrigena</taxon>
    </lineage>
</organism>
<dbReference type="AlphaFoldDB" id="M0CBX7"/>
<dbReference type="InterPro" id="IPR055771">
    <property type="entry name" value="DUF7347"/>
</dbReference>
<dbReference type="Pfam" id="PF24038">
    <property type="entry name" value="DUF7347"/>
    <property type="match status" value="1"/>
</dbReference>
<feature type="domain" description="DUF7351" evidence="2">
    <location>
        <begin position="106"/>
        <end position="278"/>
    </location>
</feature>
<feature type="non-terminal residue" evidence="3">
    <location>
        <position position="283"/>
    </location>
</feature>
<dbReference type="eggNOG" id="arCOG03860">
    <property type="taxonomic scope" value="Archaea"/>
</dbReference>
<accession>M0CBX7</accession>
<dbReference type="InterPro" id="IPR036388">
    <property type="entry name" value="WH-like_DNA-bd_sf"/>
</dbReference>
<sequence>MDAGKSIPTGPFEAVNNSTRLEILQALASAYSESPADPWLDYTELRDAVGMRDNGNFNYHLDRLEGFVAKEAEGYRISRVGLEIVVAVASGSLDPDWTWGPIDVPSTCAYCDERQRLRYADGNLRLECGTWEHTLRLSVSPRLLDSHPIETLGERLTLHLQQRVAQVRRGICPECQGSVDGEVRFGIGNLEHHYYHGECRQCGFQYGFDIGLLVLSHPEVVALFADHGRDVRSTPLWELDFCTPGRETVLSTEPLRLRVDVERGDETLSLTLDRNGSVVAVER</sequence>
<evidence type="ECO:0008006" key="5">
    <source>
        <dbReference type="Google" id="ProtNLM"/>
    </source>
</evidence>
<evidence type="ECO:0000313" key="4">
    <source>
        <dbReference type="Proteomes" id="UP000011657"/>
    </source>
</evidence>
<feature type="domain" description="DUF7347" evidence="1">
    <location>
        <begin position="8"/>
        <end position="88"/>
    </location>
</feature>
<dbReference type="Proteomes" id="UP000011657">
    <property type="component" value="Unassembled WGS sequence"/>
</dbReference>
<protein>
    <recommendedName>
        <fullName evidence="5">ArsR family transcriptional regulator</fullName>
    </recommendedName>
</protein>
<dbReference type="EMBL" id="AOIS01000023">
    <property type="protein sequence ID" value="ELZ20791.1"/>
    <property type="molecule type" value="Genomic_DNA"/>
</dbReference>
<name>M0CBX7_9EURY</name>
<evidence type="ECO:0000259" key="2">
    <source>
        <dbReference type="Pfam" id="PF24042"/>
    </source>
</evidence>
<keyword evidence="4" id="KW-1185">Reference proteome</keyword>
<dbReference type="RefSeq" id="WP_008893537.1">
    <property type="nucleotide sequence ID" value="NZ_AOIS01000023.1"/>
</dbReference>
<comment type="caution">
    <text evidence="3">The sequence shown here is derived from an EMBL/GenBank/DDBJ whole genome shotgun (WGS) entry which is preliminary data.</text>
</comment>
<evidence type="ECO:0000313" key="3">
    <source>
        <dbReference type="EMBL" id="ELZ20791.1"/>
    </source>
</evidence>
<dbReference type="Pfam" id="PF24042">
    <property type="entry name" value="DUF7351"/>
    <property type="match status" value="1"/>
</dbReference>
<proteinExistence type="predicted"/>
<reference evidence="3 4" key="1">
    <citation type="journal article" date="2014" name="PLoS Genet.">
        <title>Phylogenetically driven sequencing of extremely halophilic archaea reveals strategies for static and dynamic osmo-response.</title>
        <authorList>
            <person name="Becker E.A."/>
            <person name="Seitzer P.M."/>
            <person name="Tritt A."/>
            <person name="Larsen D."/>
            <person name="Krusor M."/>
            <person name="Yao A.I."/>
            <person name="Wu D."/>
            <person name="Madern D."/>
            <person name="Eisen J.A."/>
            <person name="Darling A.E."/>
            <person name="Facciotti M.T."/>
        </authorList>
    </citation>
    <scope>NUCLEOTIDE SEQUENCE [LARGE SCALE GENOMIC DNA]</scope>
    <source>
        <strain evidence="3 4">JCM 13891</strain>
    </source>
</reference>
<dbReference type="OrthoDB" id="8482at2157"/>
<gene>
    <name evidence="3" type="ORF">C477_06056</name>
</gene>